<protein>
    <submittedName>
        <fullName evidence="1">Uncharacterized protein</fullName>
    </submittedName>
</protein>
<evidence type="ECO:0000313" key="1">
    <source>
        <dbReference type="EMBL" id="CAI8600362.1"/>
    </source>
</evidence>
<dbReference type="EMBL" id="OX451737">
    <property type="protein sequence ID" value="CAI8600362.1"/>
    <property type="molecule type" value="Genomic_DNA"/>
</dbReference>
<organism evidence="1 2">
    <name type="scientific">Vicia faba</name>
    <name type="common">Broad bean</name>
    <name type="synonym">Faba vulgaris</name>
    <dbReference type="NCBI Taxonomy" id="3906"/>
    <lineage>
        <taxon>Eukaryota</taxon>
        <taxon>Viridiplantae</taxon>
        <taxon>Streptophyta</taxon>
        <taxon>Embryophyta</taxon>
        <taxon>Tracheophyta</taxon>
        <taxon>Spermatophyta</taxon>
        <taxon>Magnoliopsida</taxon>
        <taxon>eudicotyledons</taxon>
        <taxon>Gunneridae</taxon>
        <taxon>Pentapetalae</taxon>
        <taxon>rosids</taxon>
        <taxon>fabids</taxon>
        <taxon>Fabales</taxon>
        <taxon>Fabaceae</taxon>
        <taxon>Papilionoideae</taxon>
        <taxon>50 kb inversion clade</taxon>
        <taxon>NPAAA clade</taxon>
        <taxon>Hologalegina</taxon>
        <taxon>IRL clade</taxon>
        <taxon>Fabeae</taxon>
        <taxon>Vicia</taxon>
    </lineage>
</organism>
<name>A0AAV0ZWQ3_VICFA</name>
<keyword evidence="2" id="KW-1185">Reference proteome</keyword>
<sequence length="133" mass="15150">MELVLVRIIGSTKVDLGLIVVTCKRKTCREIPMYYELLALIPNLAVKTNCKFQGIFSICMDMISDFKRKSYGRHIGHIERENQTHSWKFFGQILLAICSVSALQFKPLSNPEGNGNEHQYAYNDHALLDSSKV</sequence>
<reference evidence="1 2" key="1">
    <citation type="submission" date="2023-01" db="EMBL/GenBank/DDBJ databases">
        <authorList>
            <person name="Kreplak J."/>
        </authorList>
    </citation>
    <scope>NUCLEOTIDE SEQUENCE [LARGE SCALE GENOMIC DNA]</scope>
</reference>
<proteinExistence type="predicted"/>
<dbReference type="Proteomes" id="UP001157006">
    <property type="component" value="Chromosome 2"/>
</dbReference>
<dbReference type="AlphaFoldDB" id="A0AAV0ZWQ3"/>
<evidence type="ECO:0000313" key="2">
    <source>
        <dbReference type="Proteomes" id="UP001157006"/>
    </source>
</evidence>
<accession>A0AAV0ZWQ3</accession>
<gene>
    <name evidence="1" type="ORF">VFH_II219360</name>
</gene>